<dbReference type="PANTHER" id="PTHR33802">
    <property type="entry name" value="SI:CH211-161H7.5-RELATED"/>
    <property type="match status" value="1"/>
</dbReference>
<feature type="transmembrane region" description="Helical" evidence="1">
    <location>
        <begin position="264"/>
        <end position="288"/>
    </location>
</feature>
<feature type="transmembrane region" description="Helical" evidence="1">
    <location>
        <begin position="208"/>
        <end position="227"/>
    </location>
</feature>
<keyword evidence="1" id="KW-1133">Transmembrane helix</keyword>
<feature type="transmembrane region" description="Helical" evidence="1">
    <location>
        <begin position="103"/>
        <end position="121"/>
    </location>
</feature>
<feature type="transmembrane region" description="Helical" evidence="1">
    <location>
        <begin position="63"/>
        <end position="82"/>
    </location>
</feature>
<dbReference type="EMBL" id="KB310317">
    <property type="protein sequence ID" value="ELT91923.1"/>
    <property type="molecule type" value="Genomic_DNA"/>
</dbReference>
<sequence>MKHKPLHVIALMVACASFAVTTLFASGALGHRLGLFVNNTATIADRFYLDKYDMDVTPASETFYITGFIYVWQCVWLAYGAASVCRSIQGSPLYTTFPVLPPILYVVFSFSLACNISWLLIWDREYMEVALVFINLMTCTLYICLVVSLRRLNDCGHLMARHRMTREIWLIRIFVHNGIAMFASWGTVASIFNFAVVLTYRTGAKKTVGSIVSLTIFTMEVLAWWVFDICIFDHLLRYLYSPYIVVLISLTGILLKNWDANSSSAIYTASLLALTAVLTLIKTIVMVYRHRKYPIFIEKDYDENSRESCSHERTAFIDMPRAGNIML</sequence>
<feature type="transmembrane region" description="Helical" evidence="1">
    <location>
        <begin position="239"/>
        <end position="258"/>
    </location>
</feature>
<protein>
    <submittedName>
        <fullName evidence="2 3">Uncharacterized protein</fullName>
    </submittedName>
</protein>
<feature type="transmembrane region" description="Helical" evidence="1">
    <location>
        <begin position="127"/>
        <end position="149"/>
    </location>
</feature>
<accession>R7TDU8</accession>
<dbReference type="OMA" id="VVWRHIK"/>
<evidence type="ECO:0000313" key="2">
    <source>
        <dbReference type="EMBL" id="ELT91923.1"/>
    </source>
</evidence>
<dbReference type="EnsemblMetazoa" id="CapteT216450">
    <property type="protein sequence ID" value="CapteP216450"/>
    <property type="gene ID" value="CapteG216450"/>
</dbReference>
<reference evidence="4" key="1">
    <citation type="submission" date="2012-12" db="EMBL/GenBank/DDBJ databases">
        <authorList>
            <person name="Hellsten U."/>
            <person name="Grimwood J."/>
            <person name="Chapman J.A."/>
            <person name="Shapiro H."/>
            <person name="Aerts A."/>
            <person name="Otillar R.P."/>
            <person name="Terry A.Y."/>
            <person name="Boore J.L."/>
            <person name="Simakov O."/>
            <person name="Marletaz F."/>
            <person name="Cho S.-J."/>
            <person name="Edsinger-Gonzales E."/>
            <person name="Havlak P."/>
            <person name="Kuo D.-H."/>
            <person name="Larsson T."/>
            <person name="Lv J."/>
            <person name="Arendt D."/>
            <person name="Savage R."/>
            <person name="Osoegawa K."/>
            <person name="de Jong P."/>
            <person name="Lindberg D.R."/>
            <person name="Seaver E.C."/>
            <person name="Weisblat D.A."/>
            <person name="Putnam N.H."/>
            <person name="Grigoriev I.V."/>
            <person name="Rokhsar D.S."/>
        </authorList>
    </citation>
    <scope>NUCLEOTIDE SEQUENCE</scope>
    <source>
        <strain evidence="4">I ESC-2004</strain>
    </source>
</reference>
<name>R7TDU8_CAPTE</name>
<dbReference type="HOGENOM" id="CLU_076617_0_0_1"/>
<dbReference type="AlphaFoldDB" id="R7TDU8"/>
<keyword evidence="4" id="KW-1185">Reference proteome</keyword>
<feature type="transmembrane region" description="Helical" evidence="1">
    <location>
        <begin position="169"/>
        <end position="196"/>
    </location>
</feature>
<proteinExistence type="predicted"/>
<keyword evidence="1" id="KW-0472">Membrane</keyword>
<reference evidence="3" key="3">
    <citation type="submission" date="2015-06" db="UniProtKB">
        <authorList>
            <consortium name="EnsemblMetazoa"/>
        </authorList>
    </citation>
    <scope>IDENTIFICATION</scope>
</reference>
<dbReference type="PROSITE" id="PS51257">
    <property type="entry name" value="PROKAR_LIPOPROTEIN"/>
    <property type="match status" value="1"/>
</dbReference>
<dbReference type="EMBL" id="AMQN01000353">
    <property type="status" value="NOT_ANNOTATED_CDS"/>
    <property type="molecule type" value="Genomic_DNA"/>
</dbReference>
<organism evidence="2">
    <name type="scientific">Capitella teleta</name>
    <name type="common">Polychaete worm</name>
    <dbReference type="NCBI Taxonomy" id="283909"/>
    <lineage>
        <taxon>Eukaryota</taxon>
        <taxon>Metazoa</taxon>
        <taxon>Spiralia</taxon>
        <taxon>Lophotrochozoa</taxon>
        <taxon>Annelida</taxon>
        <taxon>Polychaeta</taxon>
        <taxon>Sedentaria</taxon>
        <taxon>Scolecida</taxon>
        <taxon>Capitellidae</taxon>
        <taxon>Capitella</taxon>
    </lineage>
</organism>
<gene>
    <name evidence="2" type="ORF">CAPTEDRAFT_216450</name>
</gene>
<dbReference type="Proteomes" id="UP000014760">
    <property type="component" value="Unassembled WGS sequence"/>
</dbReference>
<keyword evidence="1" id="KW-0812">Transmembrane</keyword>
<evidence type="ECO:0000256" key="1">
    <source>
        <dbReference type="SAM" id="Phobius"/>
    </source>
</evidence>
<reference evidence="2 4" key="2">
    <citation type="journal article" date="2013" name="Nature">
        <title>Insights into bilaterian evolution from three spiralian genomes.</title>
        <authorList>
            <person name="Simakov O."/>
            <person name="Marletaz F."/>
            <person name="Cho S.J."/>
            <person name="Edsinger-Gonzales E."/>
            <person name="Havlak P."/>
            <person name="Hellsten U."/>
            <person name="Kuo D.H."/>
            <person name="Larsson T."/>
            <person name="Lv J."/>
            <person name="Arendt D."/>
            <person name="Savage R."/>
            <person name="Osoegawa K."/>
            <person name="de Jong P."/>
            <person name="Grimwood J."/>
            <person name="Chapman J.A."/>
            <person name="Shapiro H."/>
            <person name="Aerts A."/>
            <person name="Otillar R.P."/>
            <person name="Terry A.Y."/>
            <person name="Boore J.L."/>
            <person name="Grigoriev I.V."/>
            <person name="Lindberg D.R."/>
            <person name="Seaver E.C."/>
            <person name="Weisblat D.A."/>
            <person name="Putnam N.H."/>
            <person name="Rokhsar D.S."/>
        </authorList>
    </citation>
    <scope>NUCLEOTIDE SEQUENCE</scope>
    <source>
        <strain evidence="2 4">I ESC-2004</strain>
    </source>
</reference>
<dbReference type="PANTHER" id="PTHR33802:SF1">
    <property type="entry name" value="XK-RELATED PROTEIN"/>
    <property type="match status" value="1"/>
</dbReference>
<evidence type="ECO:0000313" key="3">
    <source>
        <dbReference type="EnsemblMetazoa" id="CapteP216450"/>
    </source>
</evidence>
<dbReference type="OrthoDB" id="5586934at2759"/>
<evidence type="ECO:0000313" key="4">
    <source>
        <dbReference type="Proteomes" id="UP000014760"/>
    </source>
</evidence>